<dbReference type="Gene3D" id="2.40.128.270">
    <property type="match status" value="2"/>
</dbReference>
<dbReference type="PANTHER" id="PTHR35535:SF2">
    <property type="entry name" value="DUF306 DOMAIN-CONTAINING PROTEIN"/>
    <property type="match status" value="1"/>
</dbReference>
<organism evidence="2 3">
    <name type="scientific">Kribbella deserti</name>
    <dbReference type="NCBI Taxonomy" id="1926257"/>
    <lineage>
        <taxon>Bacteria</taxon>
        <taxon>Bacillati</taxon>
        <taxon>Actinomycetota</taxon>
        <taxon>Actinomycetes</taxon>
        <taxon>Propionibacteriales</taxon>
        <taxon>Kribbellaceae</taxon>
        <taxon>Kribbella</taxon>
    </lineage>
</organism>
<dbReference type="Pfam" id="PF03724">
    <property type="entry name" value="META"/>
    <property type="match status" value="2"/>
</dbReference>
<protein>
    <submittedName>
        <fullName evidence="2">META domain-containing protein</fullName>
    </submittedName>
</protein>
<dbReference type="Proteomes" id="UP001589890">
    <property type="component" value="Unassembled WGS sequence"/>
</dbReference>
<accession>A0ABV6QXT8</accession>
<evidence type="ECO:0000259" key="1">
    <source>
        <dbReference type="Pfam" id="PF03724"/>
    </source>
</evidence>
<keyword evidence="3" id="KW-1185">Reference proteome</keyword>
<dbReference type="RefSeq" id="WP_380055747.1">
    <property type="nucleotide sequence ID" value="NZ_JBHLTC010000040.1"/>
</dbReference>
<evidence type="ECO:0000313" key="2">
    <source>
        <dbReference type="EMBL" id="MFC0628806.1"/>
    </source>
</evidence>
<feature type="domain" description="DUF306" evidence="1">
    <location>
        <begin position="36"/>
        <end position="136"/>
    </location>
</feature>
<comment type="caution">
    <text evidence="2">The sequence shown here is derived from an EMBL/GenBank/DDBJ whole genome shotgun (WGS) entry which is preliminary data.</text>
</comment>
<dbReference type="EMBL" id="JBHLTC010000040">
    <property type="protein sequence ID" value="MFC0628806.1"/>
    <property type="molecule type" value="Genomic_DNA"/>
</dbReference>
<evidence type="ECO:0000313" key="3">
    <source>
        <dbReference type="Proteomes" id="UP001589890"/>
    </source>
</evidence>
<sequence>MRSVVFLIAGLALAAAGCGNETSPGGGSTDDRLRDRTFLSTSITENGKPRALAPRTKVRLQFTADGRLIADAGCNSMQSPVTTSGGTLTVEDLATTEMGCDAARHAQDEWLHKVLRAKPSWQVEGDRLTVTSATTTLVLTDATEPTLPLDGTRWTLNSLIQGDSVSHQAGMEKAYLEFADGKVTGSTGCNSLTGPATVNGNNLQVGPIGLTRRACAGDAAKLEQAMVKVLKGTVTFTIDGSQLTLRGAGGSGLELTGKP</sequence>
<reference evidence="2 3" key="1">
    <citation type="submission" date="2024-09" db="EMBL/GenBank/DDBJ databases">
        <authorList>
            <person name="Sun Q."/>
            <person name="Mori K."/>
        </authorList>
    </citation>
    <scope>NUCLEOTIDE SEQUENCE [LARGE SCALE GENOMIC DNA]</scope>
    <source>
        <strain evidence="2 3">CGMCC 1.15906</strain>
    </source>
</reference>
<dbReference type="PROSITE" id="PS51257">
    <property type="entry name" value="PROKAR_LIPOPROTEIN"/>
    <property type="match status" value="1"/>
</dbReference>
<dbReference type="PANTHER" id="PTHR35535">
    <property type="entry name" value="HEAT SHOCK PROTEIN HSLJ"/>
    <property type="match status" value="1"/>
</dbReference>
<dbReference type="InterPro" id="IPR005184">
    <property type="entry name" value="DUF306_Meta_HslJ"/>
</dbReference>
<dbReference type="InterPro" id="IPR038670">
    <property type="entry name" value="HslJ-like_sf"/>
</dbReference>
<feature type="domain" description="DUF306" evidence="1">
    <location>
        <begin position="148"/>
        <end position="251"/>
    </location>
</feature>
<dbReference type="InterPro" id="IPR053147">
    <property type="entry name" value="Hsp_HslJ-like"/>
</dbReference>
<name>A0ABV6QXT8_9ACTN</name>
<proteinExistence type="predicted"/>
<gene>
    <name evidence="2" type="ORF">ACFFGN_32370</name>
</gene>